<evidence type="ECO:0000256" key="5">
    <source>
        <dbReference type="ARBA" id="ARBA00022692"/>
    </source>
</evidence>
<dbReference type="KEGG" id="zmk:HG535_0B02850"/>
<protein>
    <recommendedName>
        <fullName evidence="4 8">Golgi apparatus membrane protein TVP23</fullName>
    </recommendedName>
</protein>
<feature type="transmembrane region" description="Helical" evidence="8">
    <location>
        <begin position="12"/>
        <end position="33"/>
    </location>
</feature>
<dbReference type="AlphaFoldDB" id="A0A7H9AYB7"/>
<name>A0A7H9AYB7_ZYGMR</name>
<keyword evidence="10" id="KW-1185">Reference proteome</keyword>
<keyword evidence="7 8" id="KW-0472">Membrane</keyword>
<dbReference type="RefSeq" id="XP_037142974.1">
    <property type="nucleotide sequence ID" value="XM_037287079.1"/>
</dbReference>
<evidence type="ECO:0000313" key="10">
    <source>
        <dbReference type="Proteomes" id="UP000509704"/>
    </source>
</evidence>
<evidence type="ECO:0000256" key="2">
    <source>
        <dbReference type="ARBA" id="ARBA00004653"/>
    </source>
</evidence>
<evidence type="ECO:0000256" key="7">
    <source>
        <dbReference type="ARBA" id="ARBA00023136"/>
    </source>
</evidence>
<evidence type="ECO:0000313" key="9">
    <source>
        <dbReference type="EMBL" id="QLG71246.1"/>
    </source>
</evidence>
<keyword evidence="6 8" id="KW-1133">Transmembrane helix</keyword>
<keyword evidence="5 8" id="KW-0812">Transmembrane</keyword>
<feature type="transmembrane region" description="Helical" evidence="8">
    <location>
        <begin position="39"/>
        <end position="68"/>
    </location>
</feature>
<dbReference type="GO" id="GO:0000139">
    <property type="term" value="C:Golgi membrane"/>
    <property type="evidence" value="ECO:0007669"/>
    <property type="project" value="UniProtKB-SubCell"/>
</dbReference>
<reference evidence="9 10" key="1">
    <citation type="submission" date="2020-07" db="EMBL/GenBank/DDBJ databases">
        <title>The yeast mating-type switching endonuclease HO is a domesticated member of an unorthodox homing genetic element family.</title>
        <authorList>
            <person name="Coughlan A.Y."/>
            <person name="Lombardi L."/>
            <person name="Braun-Galleani S."/>
            <person name="Martos A.R."/>
            <person name="Galeote V."/>
            <person name="Bigey F."/>
            <person name="Dequin S."/>
            <person name="Byrne K.P."/>
            <person name="Wolfe K.H."/>
        </authorList>
    </citation>
    <scope>NUCLEOTIDE SEQUENCE [LARGE SCALE GENOMIC DNA]</scope>
    <source>
        <strain evidence="9 10">NRRL Y-6702</strain>
    </source>
</reference>
<dbReference type="OrthoDB" id="2151161at2759"/>
<feature type="transmembrane region" description="Helical" evidence="8">
    <location>
        <begin position="115"/>
        <end position="134"/>
    </location>
</feature>
<evidence type="ECO:0000256" key="1">
    <source>
        <dbReference type="ARBA" id="ARBA00003246"/>
    </source>
</evidence>
<organism evidence="9 10">
    <name type="scientific">Zygotorulaspora mrakii</name>
    <name type="common">Zygosaccharomyces mrakii</name>
    <dbReference type="NCBI Taxonomy" id="42260"/>
    <lineage>
        <taxon>Eukaryota</taxon>
        <taxon>Fungi</taxon>
        <taxon>Dikarya</taxon>
        <taxon>Ascomycota</taxon>
        <taxon>Saccharomycotina</taxon>
        <taxon>Saccharomycetes</taxon>
        <taxon>Saccharomycetales</taxon>
        <taxon>Saccharomycetaceae</taxon>
        <taxon>Zygotorulaspora</taxon>
    </lineage>
</organism>
<gene>
    <name evidence="9" type="ORF">HG535_0B02850</name>
</gene>
<dbReference type="Pfam" id="PF05832">
    <property type="entry name" value="DUF846"/>
    <property type="match status" value="1"/>
</dbReference>
<accession>A0A7H9AYB7</accession>
<dbReference type="GO" id="GO:0016192">
    <property type="term" value="P:vesicle-mediated transport"/>
    <property type="evidence" value="ECO:0007669"/>
    <property type="project" value="TreeGrafter"/>
</dbReference>
<evidence type="ECO:0000256" key="3">
    <source>
        <dbReference type="ARBA" id="ARBA00005467"/>
    </source>
</evidence>
<feature type="transmembrane region" description="Helical" evidence="8">
    <location>
        <begin position="140"/>
        <end position="160"/>
    </location>
</feature>
<proteinExistence type="inferred from homology"/>
<dbReference type="EMBL" id="CP058605">
    <property type="protein sequence ID" value="QLG71246.1"/>
    <property type="molecule type" value="Genomic_DNA"/>
</dbReference>
<dbReference type="GeneID" id="59234907"/>
<dbReference type="GO" id="GO:0009306">
    <property type="term" value="P:protein secretion"/>
    <property type="evidence" value="ECO:0007669"/>
    <property type="project" value="TreeGrafter"/>
</dbReference>
<dbReference type="PANTHER" id="PTHR13019:SF7">
    <property type="entry name" value="GOLGI APPARATUS MEMBRANE PROTEIN TVP23"/>
    <property type="match status" value="1"/>
</dbReference>
<comment type="function">
    <text evidence="1 8">Golgi membrane protein involved in vesicular trafficking.</text>
</comment>
<keyword evidence="8" id="KW-0333">Golgi apparatus</keyword>
<evidence type="ECO:0000256" key="4">
    <source>
        <dbReference type="ARBA" id="ARBA00013603"/>
    </source>
</evidence>
<dbReference type="PANTHER" id="PTHR13019">
    <property type="entry name" value="GOLGI APPARATUS MEMBRANE PROTEIN TVP23"/>
    <property type="match status" value="1"/>
</dbReference>
<sequence>MAESQGLVASRLNTFYVTILKSSHPLMLLLHLIGKAAPIVFYLIGSFFLNFTAQFILVVLLLAFDFYFTKNISGRKLVQLRWWYDPSTKTTETFTFESYKQYAPGPPINSIDAKLFWWSTYLVPVIWMVFGIFCILGFKIFYLLLVMVAAVLTGMNAYGFRNCDKWDPNPNSNQTDSWFQMPTIPNIENLTRLATIQSFFQNRS</sequence>
<comment type="subcellular location">
    <subcellularLocation>
        <location evidence="2 8">Golgi apparatus membrane</location>
        <topology evidence="2 8">Multi-pass membrane protein</topology>
    </subcellularLocation>
</comment>
<comment type="similarity">
    <text evidence="3 8">Belongs to the TVP23 family.</text>
</comment>
<evidence type="ECO:0000256" key="6">
    <source>
        <dbReference type="ARBA" id="ARBA00022989"/>
    </source>
</evidence>
<dbReference type="Proteomes" id="UP000509704">
    <property type="component" value="Chromosome 2"/>
</dbReference>
<dbReference type="InterPro" id="IPR008564">
    <property type="entry name" value="TVP23-like"/>
</dbReference>
<evidence type="ECO:0000256" key="8">
    <source>
        <dbReference type="RuleBase" id="RU361206"/>
    </source>
</evidence>